<dbReference type="GO" id="GO:0016709">
    <property type="term" value="F:oxidoreductase activity, acting on paired donors, with incorporation or reduction of molecular oxygen, NAD(P)H as one donor, and incorporation of one atom of oxygen"/>
    <property type="evidence" value="ECO:0007669"/>
    <property type="project" value="TreeGrafter"/>
</dbReference>
<accession>A0A4S4DJT9</accession>
<dbReference type="Pfam" id="PF00067">
    <property type="entry name" value="p450"/>
    <property type="match status" value="2"/>
</dbReference>
<feature type="region of interest" description="Disordered" evidence="6">
    <location>
        <begin position="148"/>
        <end position="177"/>
    </location>
</feature>
<dbReference type="PANTHER" id="PTHR24298:SF835">
    <property type="entry name" value="P450, PUTATIVE-RELATED"/>
    <property type="match status" value="1"/>
</dbReference>
<evidence type="ECO:0000256" key="6">
    <source>
        <dbReference type="SAM" id="MobiDB-lite"/>
    </source>
</evidence>
<reference evidence="7 8" key="1">
    <citation type="journal article" date="2018" name="Proc. Natl. Acad. Sci. U.S.A.">
        <title>Draft genome sequence of Camellia sinensis var. sinensis provides insights into the evolution of the tea genome and tea quality.</title>
        <authorList>
            <person name="Wei C."/>
            <person name="Yang H."/>
            <person name="Wang S."/>
            <person name="Zhao J."/>
            <person name="Liu C."/>
            <person name="Gao L."/>
            <person name="Xia E."/>
            <person name="Lu Y."/>
            <person name="Tai Y."/>
            <person name="She G."/>
            <person name="Sun J."/>
            <person name="Cao H."/>
            <person name="Tong W."/>
            <person name="Gao Q."/>
            <person name="Li Y."/>
            <person name="Deng W."/>
            <person name="Jiang X."/>
            <person name="Wang W."/>
            <person name="Chen Q."/>
            <person name="Zhang S."/>
            <person name="Li H."/>
            <person name="Wu J."/>
            <person name="Wang P."/>
            <person name="Li P."/>
            <person name="Shi C."/>
            <person name="Zheng F."/>
            <person name="Jian J."/>
            <person name="Huang B."/>
            <person name="Shan D."/>
            <person name="Shi M."/>
            <person name="Fang C."/>
            <person name="Yue Y."/>
            <person name="Li F."/>
            <person name="Li D."/>
            <person name="Wei S."/>
            <person name="Han B."/>
            <person name="Jiang C."/>
            <person name="Yin Y."/>
            <person name="Xia T."/>
            <person name="Zhang Z."/>
            <person name="Bennetzen J.L."/>
            <person name="Zhao S."/>
            <person name="Wan X."/>
        </authorList>
    </citation>
    <scope>NUCLEOTIDE SEQUENCE [LARGE SCALE GENOMIC DNA]</scope>
    <source>
        <strain evidence="8">cv. Shuchazao</strain>
        <tissue evidence="7">Leaf</tissue>
    </source>
</reference>
<keyword evidence="2" id="KW-0812">Transmembrane</keyword>
<gene>
    <name evidence="7" type="ORF">TEA_016017</name>
</gene>
<feature type="compositionally biased region" description="Basic and acidic residues" evidence="6">
    <location>
        <begin position="163"/>
        <end position="177"/>
    </location>
</feature>
<protein>
    <recommendedName>
        <fullName evidence="9">Cytochrome P450</fullName>
    </recommendedName>
</protein>
<evidence type="ECO:0008006" key="9">
    <source>
        <dbReference type="Google" id="ProtNLM"/>
    </source>
</evidence>
<dbReference type="EMBL" id="SDRB02011036">
    <property type="protein sequence ID" value="THG03138.1"/>
    <property type="molecule type" value="Genomic_DNA"/>
</dbReference>
<dbReference type="GO" id="GO:0005506">
    <property type="term" value="F:iron ion binding"/>
    <property type="evidence" value="ECO:0007669"/>
    <property type="project" value="InterPro"/>
</dbReference>
<dbReference type="Proteomes" id="UP000306102">
    <property type="component" value="Unassembled WGS sequence"/>
</dbReference>
<dbReference type="GO" id="GO:0020037">
    <property type="term" value="F:heme binding"/>
    <property type="evidence" value="ECO:0007669"/>
    <property type="project" value="InterPro"/>
</dbReference>
<evidence type="ECO:0000256" key="1">
    <source>
        <dbReference type="ARBA" id="ARBA00004167"/>
    </source>
</evidence>
<dbReference type="InterPro" id="IPR001128">
    <property type="entry name" value="Cyt_P450"/>
</dbReference>
<dbReference type="Gene3D" id="1.10.630.10">
    <property type="entry name" value="Cytochrome P450"/>
    <property type="match status" value="2"/>
</dbReference>
<evidence type="ECO:0000256" key="2">
    <source>
        <dbReference type="ARBA" id="ARBA00022692"/>
    </source>
</evidence>
<dbReference type="STRING" id="542762.A0A4S4DJT9"/>
<dbReference type="AlphaFoldDB" id="A0A4S4DJT9"/>
<evidence type="ECO:0000256" key="3">
    <source>
        <dbReference type="ARBA" id="ARBA00022723"/>
    </source>
</evidence>
<organism evidence="7 8">
    <name type="scientific">Camellia sinensis var. sinensis</name>
    <name type="common">China tea</name>
    <dbReference type="NCBI Taxonomy" id="542762"/>
    <lineage>
        <taxon>Eukaryota</taxon>
        <taxon>Viridiplantae</taxon>
        <taxon>Streptophyta</taxon>
        <taxon>Embryophyta</taxon>
        <taxon>Tracheophyta</taxon>
        <taxon>Spermatophyta</taxon>
        <taxon>Magnoliopsida</taxon>
        <taxon>eudicotyledons</taxon>
        <taxon>Gunneridae</taxon>
        <taxon>Pentapetalae</taxon>
        <taxon>asterids</taxon>
        <taxon>Ericales</taxon>
        <taxon>Theaceae</taxon>
        <taxon>Camellia</taxon>
    </lineage>
</organism>
<keyword evidence="4" id="KW-1133">Transmembrane helix</keyword>
<comment type="caution">
    <text evidence="7">The sequence shown here is derived from an EMBL/GenBank/DDBJ whole genome shotgun (WGS) entry which is preliminary data.</text>
</comment>
<comment type="subcellular location">
    <subcellularLocation>
        <location evidence="1">Membrane</location>
        <topology evidence="1">Single-pass membrane protein</topology>
    </subcellularLocation>
</comment>
<evidence type="ECO:0000256" key="4">
    <source>
        <dbReference type="ARBA" id="ARBA00022989"/>
    </source>
</evidence>
<dbReference type="InterPro" id="IPR051103">
    <property type="entry name" value="Plant_metabolite_P450s"/>
</dbReference>
<dbReference type="SUPFAM" id="SSF48264">
    <property type="entry name" value="Cytochrome P450"/>
    <property type="match status" value="1"/>
</dbReference>
<evidence type="ECO:0000313" key="7">
    <source>
        <dbReference type="EMBL" id="THG03138.1"/>
    </source>
</evidence>
<evidence type="ECO:0000256" key="5">
    <source>
        <dbReference type="ARBA" id="ARBA00023136"/>
    </source>
</evidence>
<keyword evidence="8" id="KW-1185">Reference proteome</keyword>
<sequence>MASQTSQDFSNLEPILRRLRTKHGPILTFHIGSRPSISITTHELAHRALVQNATIFANRPQAIETTKVIFSNHRTVSSMAYRSFWKVLRQNLASILHPSQETRREGDKRHRGGATTGPCQFHKIQCAQLHAKVGKDCVSKALEKTLGDSKEARRCPRSTHKTTSKENKQYKRERDEGESIVSYVDTLFDLRLPQENNAETELSEGEMLSLCTEFINGGTDTSTTTLQWVMAN</sequence>
<evidence type="ECO:0000313" key="8">
    <source>
        <dbReference type="Proteomes" id="UP000306102"/>
    </source>
</evidence>
<keyword evidence="5" id="KW-0472">Membrane</keyword>
<keyword evidence="3" id="KW-0479">Metal-binding</keyword>
<dbReference type="GO" id="GO:0016020">
    <property type="term" value="C:membrane"/>
    <property type="evidence" value="ECO:0007669"/>
    <property type="project" value="UniProtKB-SubCell"/>
</dbReference>
<dbReference type="InterPro" id="IPR036396">
    <property type="entry name" value="Cyt_P450_sf"/>
</dbReference>
<proteinExistence type="predicted"/>
<dbReference type="PANTHER" id="PTHR24298">
    <property type="entry name" value="FLAVONOID 3'-MONOOXYGENASE-RELATED"/>
    <property type="match status" value="1"/>
</dbReference>
<name>A0A4S4DJT9_CAMSN</name>